<accession>A0A383AMN6</accession>
<feature type="non-terminal residue" evidence="2">
    <location>
        <position position="84"/>
    </location>
</feature>
<proteinExistence type="predicted"/>
<protein>
    <recommendedName>
        <fullName evidence="1">CBS domain-containing protein</fullName>
    </recommendedName>
</protein>
<dbReference type="SMART" id="SM00116">
    <property type="entry name" value="CBS"/>
    <property type="match status" value="1"/>
</dbReference>
<dbReference type="EMBL" id="UINC01193292">
    <property type="protein sequence ID" value="SVE08841.1"/>
    <property type="molecule type" value="Genomic_DNA"/>
</dbReference>
<dbReference type="Pfam" id="PF00571">
    <property type="entry name" value="CBS"/>
    <property type="match status" value="1"/>
</dbReference>
<dbReference type="AlphaFoldDB" id="A0A383AMN6"/>
<feature type="domain" description="CBS" evidence="1">
    <location>
        <begin position="16"/>
        <end position="73"/>
    </location>
</feature>
<dbReference type="InterPro" id="IPR046342">
    <property type="entry name" value="CBS_dom_sf"/>
</dbReference>
<dbReference type="SUPFAM" id="SSF54631">
    <property type="entry name" value="CBS-domain pair"/>
    <property type="match status" value="1"/>
</dbReference>
<dbReference type="Gene3D" id="3.90.1280.20">
    <property type="match status" value="1"/>
</dbReference>
<name>A0A383AMN6_9ZZZZ</name>
<organism evidence="2">
    <name type="scientific">marine metagenome</name>
    <dbReference type="NCBI Taxonomy" id="408172"/>
    <lineage>
        <taxon>unclassified sequences</taxon>
        <taxon>metagenomes</taxon>
        <taxon>ecological metagenomes</taxon>
    </lineage>
</organism>
<reference evidence="2" key="1">
    <citation type="submission" date="2018-05" db="EMBL/GenBank/DDBJ databases">
        <authorList>
            <person name="Lanie J.A."/>
            <person name="Ng W.-L."/>
            <person name="Kazmierczak K.M."/>
            <person name="Andrzejewski T.M."/>
            <person name="Davidsen T.M."/>
            <person name="Wayne K.J."/>
            <person name="Tettelin H."/>
            <person name="Glass J.I."/>
            <person name="Rusch D."/>
            <person name="Podicherti R."/>
            <person name="Tsui H.-C.T."/>
            <person name="Winkler M.E."/>
        </authorList>
    </citation>
    <scope>NUCLEOTIDE SEQUENCE</scope>
</reference>
<evidence type="ECO:0000259" key="1">
    <source>
        <dbReference type="PROSITE" id="PS51371"/>
    </source>
</evidence>
<dbReference type="PROSITE" id="PS51371">
    <property type="entry name" value="CBS"/>
    <property type="match status" value="1"/>
</dbReference>
<evidence type="ECO:0000313" key="2">
    <source>
        <dbReference type="EMBL" id="SVE08841.1"/>
    </source>
</evidence>
<dbReference type="InterPro" id="IPR000644">
    <property type="entry name" value="CBS_dom"/>
</dbReference>
<gene>
    <name evidence="2" type="ORF">METZ01_LOCUS461695</name>
</gene>
<sequence>MEERIVDVFTVPIRDLEPAVPLCVEAGTTLDEVVEIMQAKRIGCMLVTRAESLIGLITERDMLLHVLGKNVDLAGAAVEDYMTS</sequence>